<dbReference type="CDD" id="cd00082">
    <property type="entry name" value="HisKA"/>
    <property type="match status" value="1"/>
</dbReference>
<dbReference type="Pfam" id="PF00512">
    <property type="entry name" value="HisKA"/>
    <property type="match status" value="1"/>
</dbReference>
<evidence type="ECO:0000256" key="6">
    <source>
        <dbReference type="PROSITE-ProRule" id="PRU00169"/>
    </source>
</evidence>
<evidence type="ECO:0000313" key="9">
    <source>
        <dbReference type="EMBL" id="MCC9641072.1"/>
    </source>
</evidence>
<dbReference type="Pfam" id="PF00072">
    <property type="entry name" value="Response_reg"/>
    <property type="match status" value="2"/>
</dbReference>
<dbReference type="SUPFAM" id="SSF55874">
    <property type="entry name" value="ATPase domain of HSP90 chaperone/DNA topoisomerase II/histidine kinase"/>
    <property type="match status" value="1"/>
</dbReference>
<dbReference type="Pfam" id="PF02518">
    <property type="entry name" value="HATPase_c"/>
    <property type="match status" value="1"/>
</dbReference>
<dbReference type="RefSeq" id="WP_230270966.1">
    <property type="nucleotide sequence ID" value="NZ_JAJKFW010000004.1"/>
</dbReference>
<name>A0ABS8NBY8_9BACT</name>
<dbReference type="InterPro" id="IPR036890">
    <property type="entry name" value="HATPase_C_sf"/>
</dbReference>
<reference evidence="9" key="1">
    <citation type="submission" date="2021-11" db="EMBL/GenBank/DDBJ databases">
        <title>Genome sequence.</title>
        <authorList>
            <person name="Sun Q."/>
        </authorList>
    </citation>
    <scope>NUCLEOTIDE SEQUENCE</scope>
    <source>
        <strain evidence="9">JC740</strain>
    </source>
</reference>
<keyword evidence="5" id="KW-0418">Kinase</keyword>
<comment type="catalytic activity">
    <reaction evidence="1">
        <text>ATP + protein L-histidine = ADP + protein N-phospho-L-histidine.</text>
        <dbReference type="EC" id="2.7.13.3"/>
    </reaction>
</comment>
<dbReference type="PROSITE" id="PS50110">
    <property type="entry name" value="RESPONSE_REGULATORY"/>
    <property type="match status" value="2"/>
</dbReference>
<evidence type="ECO:0000259" key="8">
    <source>
        <dbReference type="PROSITE" id="PS50110"/>
    </source>
</evidence>
<dbReference type="SMART" id="SM00387">
    <property type="entry name" value="HATPase_c"/>
    <property type="match status" value="1"/>
</dbReference>
<proteinExistence type="predicted"/>
<dbReference type="EC" id="2.7.13.3" evidence="2"/>
<dbReference type="SMART" id="SM00388">
    <property type="entry name" value="HisKA"/>
    <property type="match status" value="1"/>
</dbReference>
<evidence type="ECO:0000256" key="3">
    <source>
        <dbReference type="ARBA" id="ARBA00022553"/>
    </source>
</evidence>
<dbReference type="InterPro" id="IPR001789">
    <property type="entry name" value="Sig_transdc_resp-reg_receiver"/>
</dbReference>
<dbReference type="PROSITE" id="PS50109">
    <property type="entry name" value="HIS_KIN"/>
    <property type="match status" value="1"/>
</dbReference>
<keyword evidence="3 6" id="KW-0597">Phosphoprotein</keyword>
<gene>
    <name evidence="9" type="ORF">LOC71_02220</name>
</gene>
<dbReference type="Gene3D" id="3.30.565.10">
    <property type="entry name" value="Histidine kinase-like ATPase, C-terminal domain"/>
    <property type="match status" value="1"/>
</dbReference>
<dbReference type="InterPro" id="IPR004358">
    <property type="entry name" value="Sig_transdc_His_kin-like_C"/>
</dbReference>
<feature type="modified residue" description="4-aspartylphosphate" evidence="6">
    <location>
        <position position="65"/>
    </location>
</feature>
<sequence length="536" mass="58885">MRGSRRAQHILLIDDSADDRAKIRSALVQGDPTRRYRFREATNGEEGLRICRETNDPPIDCVIVDMQMPRVNGPEFLRALKGDDDYPQLPVVVLTGSSSSRDSGDALQQGAQDYVTKDSIYPSVLFRVVDNAIERHQLLRELNESRLAANQANQAKSAMIGNISHEIRTPMTAVLGLCDVLLEQDPSDHQSNLLQMIRENGEYLVEIVNDLLDLSKLEAGGVTIDREPMLLRHLFSRTVGLMQVRAKENETTLSLEMADDVPEAIVSDSVRIRQVFLNLASNAIKFSPGASVRVRVGTKASVSDETKLFVEVIDSGVGIPNEDIERIFQPFVQSESKKRAKSVGGTGLGLAISRRLIEMLDGKLNVTSEVGQGSTFAFEFPCEVCDPSRVESVKNSTRLSKAVEELLDGCEILVAEDTRATQVLLAMTLQSVGCVVTMVQNGHELLENYHANPGRYRAILTDIQMPGMDGLEATERLRQAGCQLPIVVLTADAVGATRREAESAGATDILTKPIDRQALLEVMARHCEAESCEESS</sequence>
<comment type="caution">
    <text evidence="9">The sequence shown here is derived from an EMBL/GenBank/DDBJ whole genome shotgun (WGS) entry which is preliminary data.</text>
</comment>
<organism evidence="9 10">
    <name type="scientific">Rhodopirellula halodulae</name>
    <dbReference type="NCBI Taxonomy" id="2894198"/>
    <lineage>
        <taxon>Bacteria</taxon>
        <taxon>Pseudomonadati</taxon>
        <taxon>Planctomycetota</taxon>
        <taxon>Planctomycetia</taxon>
        <taxon>Pirellulales</taxon>
        <taxon>Pirellulaceae</taxon>
        <taxon>Rhodopirellula</taxon>
    </lineage>
</organism>
<feature type="domain" description="Response regulatory" evidence="8">
    <location>
        <begin position="411"/>
        <end position="527"/>
    </location>
</feature>
<dbReference type="Gene3D" id="1.10.287.130">
    <property type="match status" value="1"/>
</dbReference>
<dbReference type="InterPro" id="IPR003661">
    <property type="entry name" value="HisK_dim/P_dom"/>
</dbReference>
<evidence type="ECO:0000256" key="2">
    <source>
        <dbReference type="ARBA" id="ARBA00012438"/>
    </source>
</evidence>
<dbReference type="Gene3D" id="3.40.50.2300">
    <property type="match status" value="2"/>
</dbReference>
<dbReference type="InterPro" id="IPR005467">
    <property type="entry name" value="His_kinase_dom"/>
</dbReference>
<dbReference type="CDD" id="cd00156">
    <property type="entry name" value="REC"/>
    <property type="match status" value="1"/>
</dbReference>
<protein>
    <recommendedName>
        <fullName evidence="2">histidine kinase</fullName>
        <ecNumber evidence="2">2.7.13.3</ecNumber>
    </recommendedName>
</protein>
<accession>A0ABS8NBY8</accession>
<dbReference type="EMBL" id="JAJKFW010000004">
    <property type="protein sequence ID" value="MCC9641072.1"/>
    <property type="molecule type" value="Genomic_DNA"/>
</dbReference>
<evidence type="ECO:0000313" key="10">
    <source>
        <dbReference type="Proteomes" id="UP001430306"/>
    </source>
</evidence>
<dbReference type="CDD" id="cd16922">
    <property type="entry name" value="HATPase_EvgS-ArcB-TorS-like"/>
    <property type="match status" value="1"/>
</dbReference>
<dbReference type="Proteomes" id="UP001430306">
    <property type="component" value="Unassembled WGS sequence"/>
</dbReference>
<dbReference type="PANTHER" id="PTHR43047">
    <property type="entry name" value="TWO-COMPONENT HISTIDINE PROTEIN KINASE"/>
    <property type="match status" value="1"/>
</dbReference>
<keyword evidence="4" id="KW-0808">Transferase</keyword>
<dbReference type="SMART" id="SM00448">
    <property type="entry name" value="REC"/>
    <property type="match status" value="2"/>
</dbReference>
<feature type="domain" description="Histidine kinase" evidence="7">
    <location>
        <begin position="162"/>
        <end position="384"/>
    </location>
</feature>
<evidence type="ECO:0000256" key="1">
    <source>
        <dbReference type="ARBA" id="ARBA00000085"/>
    </source>
</evidence>
<evidence type="ECO:0000256" key="4">
    <source>
        <dbReference type="ARBA" id="ARBA00022679"/>
    </source>
</evidence>
<dbReference type="InterPro" id="IPR003594">
    <property type="entry name" value="HATPase_dom"/>
</dbReference>
<evidence type="ECO:0000256" key="5">
    <source>
        <dbReference type="ARBA" id="ARBA00022777"/>
    </source>
</evidence>
<dbReference type="PRINTS" id="PR00344">
    <property type="entry name" value="BCTRLSENSOR"/>
</dbReference>
<keyword evidence="10" id="KW-1185">Reference proteome</keyword>
<dbReference type="CDD" id="cd17546">
    <property type="entry name" value="REC_hyHK_CKI1_RcsC-like"/>
    <property type="match status" value="1"/>
</dbReference>
<feature type="modified residue" description="4-aspartylphosphate" evidence="6">
    <location>
        <position position="462"/>
    </location>
</feature>
<evidence type="ECO:0000259" key="7">
    <source>
        <dbReference type="PROSITE" id="PS50109"/>
    </source>
</evidence>
<dbReference type="InterPro" id="IPR011006">
    <property type="entry name" value="CheY-like_superfamily"/>
</dbReference>
<dbReference type="SUPFAM" id="SSF52172">
    <property type="entry name" value="CheY-like"/>
    <property type="match status" value="2"/>
</dbReference>
<feature type="domain" description="Response regulatory" evidence="8">
    <location>
        <begin position="9"/>
        <end position="132"/>
    </location>
</feature>